<keyword evidence="1" id="KW-0472">Membrane</keyword>
<proteinExistence type="predicted"/>
<feature type="transmembrane region" description="Helical" evidence="1">
    <location>
        <begin position="20"/>
        <end position="43"/>
    </location>
</feature>
<dbReference type="AlphaFoldDB" id="A0A8J5F5A3"/>
<dbReference type="PANTHER" id="PTHR33728:SF21">
    <property type="entry name" value="TRANSMEMBRANE PROTEIN"/>
    <property type="match status" value="1"/>
</dbReference>
<sequence>MSAATVVRGEERWRHFDNSVNAVSFGFVATAVLISMFLVMAIFERFLRSRSPLAENGRGGGGDADFGRRMWSSLDPEVHASKMEYSSSKHTDFHRVSCSHSRSCSLAAFSRELLAHRKPETAEASESSEHEFHLANLNSLVSGSHLDYLVMSDIVYSSLYGLRRSMLLPLLLSRQQRGSFLKH</sequence>
<dbReference type="PANTHER" id="PTHR33728">
    <property type="entry name" value="CTTNBP 2 AMINO-TERMINAL-LIKE PROTEIN"/>
    <property type="match status" value="1"/>
</dbReference>
<evidence type="ECO:0000313" key="3">
    <source>
        <dbReference type="Proteomes" id="UP000734854"/>
    </source>
</evidence>
<keyword evidence="1" id="KW-1133">Transmembrane helix</keyword>
<dbReference type="Proteomes" id="UP000734854">
    <property type="component" value="Unassembled WGS sequence"/>
</dbReference>
<evidence type="ECO:0000313" key="2">
    <source>
        <dbReference type="EMBL" id="KAG6478907.1"/>
    </source>
</evidence>
<organism evidence="2 3">
    <name type="scientific">Zingiber officinale</name>
    <name type="common">Ginger</name>
    <name type="synonym">Amomum zingiber</name>
    <dbReference type="NCBI Taxonomy" id="94328"/>
    <lineage>
        <taxon>Eukaryota</taxon>
        <taxon>Viridiplantae</taxon>
        <taxon>Streptophyta</taxon>
        <taxon>Embryophyta</taxon>
        <taxon>Tracheophyta</taxon>
        <taxon>Spermatophyta</taxon>
        <taxon>Magnoliopsida</taxon>
        <taxon>Liliopsida</taxon>
        <taxon>Zingiberales</taxon>
        <taxon>Zingiberaceae</taxon>
        <taxon>Zingiber</taxon>
    </lineage>
</organism>
<name>A0A8J5F5A3_ZINOF</name>
<accession>A0A8J5F5A3</accession>
<gene>
    <name evidence="2" type="ORF">ZIOFF_062354</name>
</gene>
<reference evidence="2 3" key="1">
    <citation type="submission" date="2020-08" db="EMBL/GenBank/DDBJ databases">
        <title>Plant Genome Project.</title>
        <authorList>
            <person name="Zhang R.-G."/>
        </authorList>
    </citation>
    <scope>NUCLEOTIDE SEQUENCE [LARGE SCALE GENOMIC DNA]</scope>
    <source>
        <tissue evidence="2">Rhizome</tissue>
    </source>
</reference>
<keyword evidence="3" id="KW-1185">Reference proteome</keyword>
<protein>
    <submittedName>
        <fullName evidence="2">Uncharacterized protein</fullName>
    </submittedName>
</protein>
<evidence type="ECO:0000256" key="1">
    <source>
        <dbReference type="SAM" id="Phobius"/>
    </source>
</evidence>
<comment type="caution">
    <text evidence="2">The sequence shown here is derived from an EMBL/GenBank/DDBJ whole genome shotgun (WGS) entry which is preliminary data.</text>
</comment>
<keyword evidence="1" id="KW-0812">Transmembrane</keyword>
<dbReference type="EMBL" id="JACMSC010000017">
    <property type="protein sequence ID" value="KAG6478907.1"/>
    <property type="molecule type" value="Genomic_DNA"/>
</dbReference>